<organism evidence="2 3">
    <name type="scientific">Ceratodon purpureus</name>
    <name type="common">Fire moss</name>
    <name type="synonym">Dicranum purpureum</name>
    <dbReference type="NCBI Taxonomy" id="3225"/>
    <lineage>
        <taxon>Eukaryota</taxon>
        <taxon>Viridiplantae</taxon>
        <taxon>Streptophyta</taxon>
        <taxon>Embryophyta</taxon>
        <taxon>Bryophyta</taxon>
        <taxon>Bryophytina</taxon>
        <taxon>Bryopsida</taxon>
        <taxon>Dicranidae</taxon>
        <taxon>Pseudoditrichales</taxon>
        <taxon>Ditrichaceae</taxon>
        <taxon>Ceratodon</taxon>
    </lineage>
</organism>
<protein>
    <submittedName>
        <fullName evidence="2">Uncharacterized protein</fullName>
    </submittedName>
</protein>
<feature type="region of interest" description="Disordered" evidence="1">
    <location>
        <begin position="496"/>
        <end position="566"/>
    </location>
</feature>
<feature type="region of interest" description="Disordered" evidence="1">
    <location>
        <begin position="121"/>
        <end position="187"/>
    </location>
</feature>
<proteinExistence type="predicted"/>
<sequence>MFKCVGLNNPLLLPDQPLLYPLCLILLPLRTSTNPVNGYKQPHIAQTQHQNMKRQDTPTKPVQRCTQRVLLTFSLLMLIYVCTFNFHSQLHCVADNISYCHVDQTPRNRYECRLEEPPECRQGNKCLHQKPTTQRLQHKLKPTRQRPQHKPKQPTAEPKQRLWKPKQQQHHSSRTSPTSKQHHSSPYNGAAQLQITTRQLNSKARDNDSVQPSPKEGNSRGEKALANGTARNHQVSFSNPNPCLSIAESCKFDQLLSQSPQNKNLTKGYKPEDEELKKSNSYLLKNPRKLNQPSYKFSSLVTSKYSQNVKFTIPIEAPAVGEEAAASIDEALIVEEEASSLSVEAIVVVGETVGPEEKAQVCDYSTDAPVIKLRPSICKQDIIRRYQAENFVSSTCRANPSGVCTCSDNTSTNTCIGVTKRSDVDIVGAEEKFGAEEKEIVVDEGVAAETQCRRRAEVTRRSDVDATRAEEKAATEEKEVATDVGATAEAKSIAADGDVGAESKVSAAAATRRPRRRERKLAMVTKNTEARTSREVRRGDNRGDVPEPVSNSTKETGKSQVLAVLC</sequence>
<comment type="caution">
    <text evidence="2">The sequence shown here is derived from an EMBL/GenBank/DDBJ whole genome shotgun (WGS) entry which is preliminary data.</text>
</comment>
<feature type="region of interest" description="Disordered" evidence="1">
    <location>
        <begin position="458"/>
        <end position="483"/>
    </location>
</feature>
<dbReference type="AlphaFoldDB" id="A0A8T0HY31"/>
<feature type="compositionally biased region" description="Basic and acidic residues" evidence="1">
    <location>
        <begin position="458"/>
        <end position="481"/>
    </location>
</feature>
<keyword evidence="3" id="KW-1185">Reference proteome</keyword>
<gene>
    <name evidence="2" type="ORF">KC19_VG340000</name>
</gene>
<feature type="compositionally biased region" description="Polar residues" evidence="1">
    <location>
        <begin position="174"/>
        <end position="187"/>
    </location>
</feature>
<feature type="compositionally biased region" description="Basic residues" evidence="1">
    <location>
        <begin position="161"/>
        <end position="173"/>
    </location>
</feature>
<accession>A0A8T0HY31</accession>
<feature type="compositionally biased region" description="Basic and acidic residues" evidence="1">
    <location>
        <begin position="528"/>
        <end position="545"/>
    </location>
</feature>
<dbReference type="Proteomes" id="UP000822688">
    <property type="component" value="Chromosome V"/>
</dbReference>
<feature type="compositionally biased region" description="Basic residues" evidence="1">
    <location>
        <begin position="136"/>
        <end position="152"/>
    </location>
</feature>
<evidence type="ECO:0000256" key="1">
    <source>
        <dbReference type="SAM" id="MobiDB-lite"/>
    </source>
</evidence>
<dbReference type="EMBL" id="CM026426">
    <property type="protein sequence ID" value="KAG0575363.1"/>
    <property type="molecule type" value="Genomic_DNA"/>
</dbReference>
<evidence type="ECO:0000313" key="2">
    <source>
        <dbReference type="EMBL" id="KAG0575363.1"/>
    </source>
</evidence>
<name>A0A8T0HY31_CERPU</name>
<evidence type="ECO:0000313" key="3">
    <source>
        <dbReference type="Proteomes" id="UP000822688"/>
    </source>
</evidence>
<feature type="region of interest" description="Disordered" evidence="1">
    <location>
        <begin position="200"/>
        <end position="223"/>
    </location>
</feature>
<reference evidence="2" key="1">
    <citation type="submission" date="2020-06" db="EMBL/GenBank/DDBJ databases">
        <title>WGS assembly of Ceratodon purpureus strain R40.</title>
        <authorList>
            <person name="Carey S.B."/>
            <person name="Jenkins J."/>
            <person name="Shu S."/>
            <person name="Lovell J.T."/>
            <person name="Sreedasyam A."/>
            <person name="Maumus F."/>
            <person name="Tiley G.P."/>
            <person name="Fernandez-Pozo N."/>
            <person name="Barry K."/>
            <person name="Chen C."/>
            <person name="Wang M."/>
            <person name="Lipzen A."/>
            <person name="Daum C."/>
            <person name="Saski C.A."/>
            <person name="Payton A.C."/>
            <person name="Mcbreen J.C."/>
            <person name="Conrad R.E."/>
            <person name="Kollar L.M."/>
            <person name="Olsson S."/>
            <person name="Huttunen S."/>
            <person name="Landis J.B."/>
            <person name="Wickett N.J."/>
            <person name="Johnson M.G."/>
            <person name="Rensing S.A."/>
            <person name="Grimwood J."/>
            <person name="Schmutz J."/>
            <person name="Mcdaniel S.F."/>
        </authorList>
    </citation>
    <scope>NUCLEOTIDE SEQUENCE</scope>
    <source>
        <strain evidence="2">R40</strain>
    </source>
</reference>